<evidence type="ECO:0000256" key="1">
    <source>
        <dbReference type="ARBA" id="ARBA00004604"/>
    </source>
</evidence>
<reference evidence="6" key="1">
    <citation type="submission" date="2016-10" db="EMBL/GenBank/DDBJ databases">
        <authorList>
            <person name="Benchimol M."/>
            <person name="Almeida L.G."/>
            <person name="Vasconcelos A.T."/>
            <person name="Perreira-Neves A."/>
            <person name="Rosa I.A."/>
            <person name="Tasca T."/>
            <person name="Bogo M.R."/>
            <person name="de Souza W."/>
        </authorList>
    </citation>
    <scope>NUCLEOTIDE SEQUENCE [LARGE SCALE GENOMIC DNA]</scope>
    <source>
        <strain evidence="6">K</strain>
    </source>
</reference>
<comment type="similarity">
    <text evidence="2">Belongs to the NOP16 family.</text>
</comment>
<dbReference type="OrthoDB" id="285729at2759"/>
<dbReference type="GO" id="GO:0042273">
    <property type="term" value="P:ribosomal large subunit biogenesis"/>
    <property type="evidence" value="ECO:0007669"/>
    <property type="project" value="TreeGrafter"/>
</dbReference>
<keyword evidence="7" id="KW-1185">Reference proteome</keyword>
<feature type="region of interest" description="Disordered" evidence="5">
    <location>
        <begin position="145"/>
        <end position="166"/>
    </location>
</feature>
<comment type="caution">
    <text evidence="6">The sequence shown here is derived from an EMBL/GenBank/DDBJ whole genome shotgun (WGS) entry which is preliminary data.</text>
</comment>
<keyword evidence="4" id="KW-0539">Nucleus</keyword>
<gene>
    <name evidence="6" type="ORF">TRFO_18160</name>
</gene>
<dbReference type="EMBL" id="MLAK01000570">
    <property type="protein sequence ID" value="OHT12165.1"/>
    <property type="molecule type" value="Genomic_DNA"/>
</dbReference>
<proteinExistence type="inferred from homology"/>
<dbReference type="Pfam" id="PF09420">
    <property type="entry name" value="Nop16"/>
    <property type="match status" value="1"/>
</dbReference>
<dbReference type="AlphaFoldDB" id="A0A1J4KRS2"/>
<dbReference type="Proteomes" id="UP000179807">
    <property type="component" value="Unassembled WGS sequence"/>
</dbReference>
<evidence type="ECO:0000313" key="6">
    <source>
        <dbReference type="EMBL" id="OHT12165.1"/>
    </source>
</evidence>
<accession>A0A1J4KRS2</accession>
<dbReference type="InterPro" id="IPR019002">
    <property type="entry name" value="Ribosome_biogenesis_Nop16"/>
</dbReference>
<organism evidence="6 7">
    <name type="scientific">Tritrichomonas foetus</name>
    <dbReference type="NCBI Taxonomy" id="1144522"/>
    <lineage>
        <taxon>Eukaryota</taxon>
        <taxon>Metamonada</taxon>
        <taxon>Parabasalia</taxon>
        <taxon>Tritrichomonadida</taxon>
        <taxon>Tritrichomonadidae</taxon>
        <taxon>Tritrichomonas</taxon>
    </lineage>
</organism>
<name>A0A1J4KRS2_9EUKA</name>
<evidence type="ECO:0000313" key="7">
    <source>
        <dbReference type="Proteomes" id="UP000179807"/>
    </source>
</evidence>
<protein>
    <recommendedName>
        <fullName evidence="3">Nucleolar protein 16</fullName>
    </recommendedName>
</protein>
<evidence type="ECO:0000256" key="2">
    <source>
        <dbReference type="ARBA" id="ARBA00008479"/>
    </source>
</evidence>
<evidence type="ECO:0000256" key="3">
    <source>
        <dbReference type="ARBA" id="ARBA00015522"/>
    </source>
</evidence>
<comment type="subcellular location">
    <subcellularLocation>
        <location evidence="1">Nucleus</location>
        <location evidence="1">Nucleolus</location>
    </subcellularLocation>
</comment>
<dbReference type="VEuPathDB" id="TrichDB:TRFO_18160"/>
<dbReference type="RefSeq" id="XP_068365301.1">
    <property type="nucleotide sequence ID" value="XM_068500013.1"/>
</dbReference>
<dbReference type="PANTHER" id="PTHR13243">
    <property type="entry name" value="HSPC111 PROTEIN-RELATED"/>
    <property type="match status" value="1"/>
</dbReference>
<evidence type="ECO:0000256" key="5">
    <source>
        <dbReference type="SAM" id="MobiDB-lite"/>
    </source>
</evidence>
<dbReference type="GO" id="GO:0005730">
    <property type="term" value="C:nucleolus"/>
    <property type="evidence" value="ECO:0007669"/>
    <property type="project" value="UniProtKB-SubCell"/>
</dbReference>
<dbReference type="GeneID" id="94834717"/>
<sequence>MSQTPRLPPEVAEALREKGVDVPSTMSSKKFYSSLGLQSDPNADVRGKLGFNDKLHEVRNQAKNVQVEKVEGDANLFVEAVESIPHSSGYEKKLNDYETKCIAQLRAFYGDDLDMMVTDHKRNPMQWTLAQLKRYMQLYEKESQELAEQMAAAQQEEEEEMPEEQE</sequence>
<dbReference type="PANTHER" id="PTHR13243:SF1">
    <property type="entry name" value="NUCLEOLAR PROTEIN 16"/>
    <property type="match status" value="1"/>
</dbReference>
<evidence type="ECO:0000256" key="4">
    <source>
        <dbReference type="ARBA" id="ARBA00023242"/>
    </source>
</evidence>
<feature type="compositionally biased region" description="Acidic residues" evidence="5">
    <location>
        <begin position="155"/>
        <end position="166"/>
    </location>
</feature>